<dbReference type="PROSITE" id="PS51726">
    <property type="entry name" value="MYST_HAT"/>
    <property type="match status" value="1"/>
</dbReference>
<dbReference type="Pfam" id="PF17772">
    <property type="entry name" value="zf-MYST"/>
    <property type="match status" value="1"/>
</dbReference>
<dbReference type="InterPro" id="IPR016181">
    <property type="entry name" value="Acyl_CoA_acyltransferase"/>
</dbReference>
<reference evidence="31" key="1">
    <citation type="submission" date="2025-08" db="UniProtKB">
        <authorList>
            <consortium name="RefSeq"/>
        </authorList>
    </citation>
    <scope>IDENTIFICATION</scope>
    <source>
        <tissue evidence="31">Muscle</tissue>
    </source>
</reference>
<dbReference type="FunFam" id="3.40.630.30:FF:000002">
    <property type="entry name" value="Histone acetyltransferase"/>
    <property type="match status" value="1"/>
</dbReference>
<evidence type="ECO:0000256" key="1">
    <source>
        <dbReference type="ARBA" id="ARBA00004123"/>
    </source>
</evidence>
<dbReference type="Pfam" id="PF11717">
    <property type="entry name" value="Tudor-knot"/>
    <property type="match status" value="1"/>
</dbReference>
<organism evidence="30 31">
    <name type="scientific">Phyllostomus discolor</name>
    <name type="common">pale spear-nosed bat</name>
    <dbReference type="NCBI Taxonomy" id="89673"/>
    <lineage>
        <taxon>Eukaryota</taxon>
        <taxon>Metazoa</taxon>
        <taxon>Chordata</taxon>
        <taxon>Craniata</taxon>
        <taxon>Vertebrata</taxon>
        <taxon>Euteleostomi</taxon>
        <taxon>Mammalia</taxon>
        <taxon>Eutheria</taxon>
        <taxon>Laurasiatheria</taxon>
        <taxon>Chiroptera</taxon>
        <taxon>Yangochiroptera</taxon>
        <taxon>Phyllostomidae</taxon>
        <taxon>Phyllostominae</taxon>
        <taxon>Phyllostomus</taxon>
    </lineage>
</organism>
<keyword evidence="7" id="KW-0863">Zinc-finger</keyword>
<evidence type="ECO:0000256" key="14">
    <source>
        <dbReference type="ARBA" id="ARBA00023315"/>
    </source>
</evidence>
<keyword evidence="30" id="KW-1185">Reference proteome</keyword>
<evidence type="ECO:0000256" key="27">
    <source>
        <dbReference type="PIRSR" id="PIRSR602717-51"/>
    </source>
</evidence>
<dbReference type="RefSeq" id="XP_035886113.1">
    <property type="nucleotide sequence ID" value="XM_036030220.1"/>
</dbReference>
<dbReference type="GO" id="GO:0000724">
    <property type="term" value="P:double-strand break repair via homologous recombination"/>
    <property type="evidence" value="ECO:0007669"/>
    <property type="project" value="TreeGrafter"/>
</dbReference>
<evidence type="ECO:0000256" key="26">
    <source>
        <dbReference type="ARBA" id="ARBA00081819"/>
    </source>
</evidence>
<evidence type="ECO:0000256" key="20">
    <source>
        <dbReference type="ARBA" id="ARBA00075576"/>
    </source>
</evidence>
<feature type="domain" description="MYST-type HAT" evidence="29">
    <location>
        <begin position="155"/>
        <end position="458"/>
    </location>
</feature>
<dbReference type="EC" id="2.3.1.48" evidence="3"/>
<evidence type="ECO:0000256" key="19">
    <source>
        <dbReference type="ARBA" id="ARBA00073520"/>
    </source>
</evidence>
<keyword evidence="8" id="KW-0862">Zinc</keyword>
<dbReference type="InterPro" id="IPR036388">
    <property type="entry name" value="WH-like_DNA-bd_sf"/>
</dbReference>
<evidence type="ECO:0000256" key="6">
    <source>
        <dbReference type="ARBA" id="ARBA00022763"/>
    </source>
</evidence>
<evidence type="ECO:0000259" key="29">
    <source>
        <dbReference type="PROSITE" id="PS51726"/>
    </source>
</evidence>
<evidence type="ECO:0000256" key="28">
    <source>
        <dbReference type="SAM" id="MobiDB-lite"/>
    </source>
</evidence>
<keyword evidence="13" id="KW-0539">Nucleus</keyword>
<dbReference type="SMART" id="SM00298">
    <property type="entry name" value="CHROMO"/>
    <property type="match status" value="1"/>
</dbReference>
<protein>
    <recommendedName>
        <fullName evidence="19">Histone acetyltransferase KAT5</fullName>
        <ecNumber evidence="3">2.3.1.48</ecNumber>
    </recommendedName>
    <alternativeName>
        <fullName evidence="20">60 kDa Tat-interactive protein</fullName>
    </alternativeName>
    <alternativeName>
        <fullName evidence="24">Histone acetyltransferase HTATIP</fullName>
    </alternativeName>
    <alternativeName>
        <fullName evidence="26">Lysine acetyltransferase 5</fullName>
    </alternativeName>
    <alternativeName>
        <fullName evidence="22">Protein 2-hydroxyisobutyryltransferase KAT5</fullName>
    </alternativeName>
    <alternativeName>
        <fullName evidence="21">Protein acetyltransferase KAT5</fullName>
    </alternativeName>
    <alternativeName>
        <fullName evidence="25">Protein crotonyltransferase KAT5</fullName>
    </alternativeName>
    <alternativeName>
        <fullName evidence="23">Protein lactyltransferase KAT5</fullName>
    </alternativeName>
</protein>
<comment type="catalytic activity">
    <reaction evidence="18">
        <text>L-lysyl-[histone] + acetyl-CoA = N(6)-acetyl-L-lysyl-[histone] + CoA + H(+)</text>
        <dbReference type="Rhea" id="RHEA:21992"/>
        <dbReference type="Rhea" id="RHEA-COMP:9845"/>
        <dbReference type="Rhea" id="RHEA-COMP:11338"/>
        <dbReference type="ChEBI" id="CHEBI:15378"/>
        <dbReference type="ChEBI" id="CHEBI:29969"/>
        <dbReference type="ChEBI" id="CHEBI:57287"/>
        <dbReference type="ChEBI" id="CHEBI:57288"/>
        <dbReference type="ChEBI" id="CHEBI:61930"/>
        <dbReference type="EC" id="2.3.1.48"/>
    </reaction>
    <physiologicalReaction direction="left-to-right" evidence="18">
        <dbReference type="Rhea" id="RHEA:21993"/>
    </physiologicalReaction>
</comment>
<gene>
    <name evidence="31" type="primary">KAT5</name>
</gene>
<evidence type="ECO:0000256" key="5">
    <source>
        <dbReference type="ARBA" id="ARBA00022723"/>
    </source>
</evidence>
<dbReference type="PANTHER" id="PTHR10615:SF219">
    <property type="entry name" value="HISTONE ACETYLTRANSFERASE KAT5"/>
    <property type="match status" value="1"/>
</dbReference>
<evidence type="ECO:0000256" key="21">
    <source>
        <dbReference type="ARBA" id="ARBA00076154"/>
    </source>
</evidence>
<dbReference type="CDD" id="cd18985">
    <property type="entry name" value="CBD_TIP60_like"/>
    <property type="match status" value="1"/>
</dbReference>
<keyword evidence="10" id="KW-0805">Transcription regulation</keyword>
<dbReference type="FunFam" id="1.10.10.10:FF:000022">
    <property type="entry name" value="Histone acetyltransferase"/>
    <property type="match status" value="1"/>
</dbReference>
<feature type="compositionally biased region" description="Polar residues" evidence="28">
    <location>
        <begin position="142"/>
        <end position="153"/>
    </location>
</feature>
<dbReference type="GO" id="GO:0031981">
    <property type="term" value="C:nuclear lumen"/>
    <property type="evidence" value="ECO:0007669"/>
    <property type="project" value="UniProtKB-ARBA"/>
</dbReference>
<accession>A0A7E6E428</accession>
<evidence type="ECO:0000256" key="9">
    <source>
        <dbReference type="ARBA" id="ARBA00022990"/>
    </source>
</evidence>
<dbReference type="Pfam" id="PF01853">
    <property type="entry name" value="MOZ_SAS"/>
    <property type="match status" value="1"/>
</dbReference>
<evidence type="ECO:0000256" key="3">
    <source>
        <dbReference type="ARBA" id="ARBA00013184"/>
    </source>
</evidence>
<evidence type="ECO:0000256" key="7">
    <source>
        <dbReference type="ARBA" id="ARBA00022771"/>
    </source>
</evidence>
<comment type="catalytic activity">
    <reaction evidence="16">
        <text>2-hydroxyisobutanoyl-CoA + L-lysyl-[protein] = N(6)-(2-hydroxyisobutanoyl)-L-lysyl-[protein] + CoA + H(+)</text>
        <dbReference type="Rhea" id="RHEA:24180"/>
        <dbReference type="Rhea" id="RHEA-COMP:9752"/>
        <dbReference type="Rhea" id="RHEA-COMP:15921"/>
        <dbReference type="ChEBI" id="CHEBI:15378"/>
        <dbReference type="ChEBI" id="CHEBI:29969"/>
        <dbReference type="ChEBI" id="CHEBI:57287"/>
        <dbReference type="ChEBI" id="CHEBI:131780"/>
        <dbReference type="ChEBI" id="CHEBI:144968"/>
    </reaction>
    <physiologicalReaction direction="left-to-right" evidence="16">
        <dbReference type="Rhea" id="RHEA:24181"/>
    </physiologicalReaction>
</comment>
<dbReference type="InterPro" id="IPR025995">
    <property type="entry name" value="Tudor-knot"/>
</dbReference>
<keyword evidence="5" id="KW-0479">Metal-binding</keyword>
<evidence type="ECO:0000256" key="11">
    <source>
        <dbReference type="ARBA" id="ARBA00023163"/>
    </source>
</evidence>
<dbReference type="CDD" id="cd04301">
    <property type="entry name" value="NAT_SF"/>
    <property type="match status" value="1"/>
</dbReference>
<keyword evidence="6" id="KW-0227">DNA damage</keyword>
<dbReference type="CTD" id="10524"/>
<evidence type="ECO:0000256" key="2">
    <source>
        <dbReference type="ARBA" id="ARBA00010107"/>
    </source>
</evidence>
<keyword evidence="12" id="KW-0234">DNA repair</keyword>
<keyword evidence="14" id="KW-0012">Acyltransferase</keyword>
<evidence type="ECO:0000256" key="24">
    <source>
        <dbReference type="ARBA" id="ARBA00078544"/>
    </source>
</evidence>
<evidence type="ECO:0000256" key="13">
    <source>
        <dbReference type="ARBA" id="ARBA00023242"/>
    </source>
</evidence>
<sequence>MAEVGEIIEGCRLPVLRRNQDNEDEWPLAEILSVKDISGRKLFYVHYIDFNKRLDEWVTHERLDLKKIQFPKKEAKTPTKNGLPGSRPGSPEREVRKTLDLSLQPASAQASGKTLPIPVQITLRFNLPKEREAIPGGEPDQPLSSSSCLQPNHRSTKRKVEVVSPATPVPSETAPASVFPQNGSARRAVAAQPGRKRKSNCLGTDEELTTLPVLYLCEFCLKYGRSLKCLQRHLTKCDLRHPPGNEIYRKGTISFFEIDGRKNKSYSQNLCLLAKCFLDHKTLYYDTDPFLFYVMTEYDCKGFHIVGYFSKEKESTEDYNVACILTLPPYQRRGYGKLLIEFSYELSKVEGKTGTPEKPLSDLGLLSYRSYWSQTILEILMGLKSESGERPQITINEISEITSIKKEDVISTLQYLNLINYYKGQYILTLSEDIVDGHERAMLKRLLRIDSKCLHFTPKDWSKRGKW</sequence>
<dbReference type="GO" id="GO:0046972">
    <property type="term" value="F:histone H4K16 acetyltransferase activity"/>
    <property type="evidence" value="ECO:0007669"/>
    <property type="project" value="TreeGrafter"/>
</dbReference>
<comment type="catalytic activity">
    <reaction evidence="17">
        <text>(2E)-butenoyl-CoA + L-lysyl-[protein] = N(6)-(2E)-butenoyl-L-lysyl-[protein] + CoA + H(+)</text>
        <dbReference type="Rhea" id="RHEA:53908"/>
        <dbReference type="Rhea" id="RHEA-COMP:9752"/>
        <dbReference type="Rhea" id="RHEA-COMP:13707"/>
        <dbReference type="ChEBI" id="CHEBI:15378"/>
        <dbReference type="ChEBI" id="CHEBI:29969"/>
        <dbReference type="ChEBI" id="CHEBI:57287"/>
        <dbReference type="ChEBI" id="CHEBI:57332"/>
        <dbReference type="ChEBI" id="CHEBI:137954"/>
    </reaction>
    <physiologicalReaction direction="left-to-right" evidence="17">
        <dbReference type="Rhea" id="RHEA:53909"/>
    </physiologicalReaction>
</comment>
<evidence type="ECO:0000256" key="16">
    <source>
        <dbReference type="ARBA" id="ARBA00047557"/>
    </source>
</evidence>
<feature type="region of interest" description="Disordered" evidence="28">
    <location>
        <begin position="131"/>
        <end position="199"/>
    </location>
</feature>
<dbReference type="SUPFAM" id="SSF55729">
    <property type="entry name" value="Acyl-CoA N-acyltransferases (Nat)"/>
    <property type="match status" value="1"/>
</dbReference>
<dbReference type="InterPro" id="IPR040706">
    <property type="entry name" value="Zf-MYST"/>
</dbReference>
<comment type="subcellular location">
    <subcellularLocation>
        <location evidence="1">Nucleus</location>
    </subcellularLocation>
</comment>
<evidence type="ECO:0000256" key="15">
    <source>
        <dbReference type="ARBA" id="ARBA00047411"/>
    </source>
</evidence>
<evidence type="ECO:0000256" key="8">
    <source>
        <dbReference type="ARBA" id="ARBA00022833"/>
    </source>
</evidence>
<dbReference type="GO" id="GO:0035267">
    <property type="term" value="C:NuA4 histone acetyltransferase complex"/>
    <property type="evidence" value="ECO:0007669"/>
    <property type="project" value="TreeGrafter"/>
</dbReference>
<evidence type="ECO:0000256" key="25">
    <source>
        <dbReference type="ARBA" id="ARBA00078969"/>
    </source>
</evidence>
<dbReference type="GO" id="GO:1901701">
    <property type="term" value="P:cellular response to oxygen-containing compound"/>
    <property type="evidence" value="ECO:0007669"/>
    <property type="project" value="UniProtKB-ARBA"/>
</dbReference>
<dbReference type="GeneID" id="114499743"/>
<comment type="similarity">
    <text evidence="2">Belongs to the MYST (SAS/MOZ) family.</text>
</comment>
<dbReference type="Proteomes" id="UP000504628">
    <property type="component" value="Chromosome 6"/>
</dbReference>
<evidence type="ECO:0000256" key="18">
    <source>
        <dbReference type="ARBA" id="ARBA00048940"/>
    </source>
</evidence>
<evidence type="ECO:0000256" key="10">
    <source>
        <dbReference type="ARBA" id="ARBA00023015"/>
    </source>
</evidence>
<dbReference type="Gene3D" id="2.30.30.140">
    <property type="match status" value="1"/>
</dbReference>
<dbReference type="InterPro" id="IPR000953">
    <property type="entry name" value="Chromo/chromo_shadow_dom"/>
</dbReference>
<evidence type="ECO:0000256" key="22">
    <source>
        <dbReference type="ARBA" id="ARBA00076578"/>
    </source>
</evidence>
<name>A0A7E6E428_9CHIR</name>
<keyword evidence="11" id="KW-0804">Transcription</keyword>
<dbReference type="Gene3D" id="3.30.60.60">
    <property type="entry name" value="N-acetyl transferase-like"/>
    <property type="match status" value="1"/>
</dbReference>
<evidence type="ECO:0000256" key="12">
    <source>
        <dbReference type="ARBA" id="ARBA00023204"/>
    </source>
</evidence>
<evidence type="ECO:0000256" key="17">
    <source>
        <dbReference type="ARBA" id="ARBA00047752"/>
    </source>
</evidence>
<keyword evidence="9" id="KW-0007">Acetylation</keyword>
<proteinExistence type="inferred from homology"/>
<evidence type="ECO:0000313" key="31">
    <source>
        <dbReference type="RefSeq" id="XP_035886113.1"/>
    </source>
</evidence>
<dbReference type="FunFam" id="2.30.30.140:FF:000013">
    <property type="entry name" value="Histone acetyltransferase"/>
    <property type="match status" value="1"/>
</dbReference>
<dbReference type="InterPro" id="IPR016197">
    <property type="entry name" value="Chromo-like_dom_sf"/>
</dbReference>
<feature type="active site" description="Proton donor/acceptor" evidence="27">
    <location>
        <position position="357"/>
    </location>
</feature>
<dbReference type="SUPFAM" id="SSF54160">
    <property type="entry name" value="Chromo domain-like"/>
    <property type="match status" value="1"/>
</dbReference>
<dbReference type="GO" id="GO:0008270">
    <property type="term" value="F:zinc ion binding"/>
    <property type="evidence" value="ECO:0007669"/>
    <property type="project" value="UniProtKB-KW"/>
</dbReference>
<dbReference type="AlphaFoldDB" id="A0A7E6E428"/>
<evidence type="ECO:0000256" key="23">
    <source>
        <dbReference type="ARBA" id="ARBA00077013"/>
    </source>
</evidence>
<comment type="catalytic activity">
    <reaction evidence="15">
        <text>(S)-lactoyl-CoA + L-lysyl-[protein] = N(6)-[(S)-lactoyl]-L-lysyl-[protein] + CoA + H(+)</text>
        <dbReference type="Rhea" id="RHEA:61996"/>
        <dbReference type="Rhea" id="RHEA-COMP:9752"/>
        <dbReference type="Rhea" id="RHEA-COMP:19466"/>
        <dbReference type="ChEBI" id="CHEBI:15378"/>
        <dbReference type="ChEBI" id="CHEBI:29969"/>
        <dbReference type="ChEBI" id="CHEBI:57287"/>
        <dbReference type="ChEBI" id="CHEBI:231527"/>
        <dbReference type="ChEBI" id="CHEBI:231528"/>
    </reaction>
    <physiologicalReaction direction="left-to-right" evidence="15">
        <dbReference type="Rhea" id="RHEA:61997"/>
    </physiologicalReaction>
</comment>
<dbReference type="InterPro" id="IPR050603">
    <property type="entry name" value="MYST_HAT"/>
</dbReference>
<dbReference type="Gene3D" id="3.40.630.30">
    <property type="match status" value="1"/>
</dbReference>
<evidence type="ECO:0000256" key="4">
    <source>
        <dbReference type="ARBA" id="ARBA00022679"/>
    </source>
</evidence>
<dbReference type="GO" id="GO:0006355">
    <property type="term" value="P:regulation of DNA-templated transcription"/>
    <property type="evidence" value="ECO:0007669"/>
    <property type="project" value="InterPro"/>
</dbReference>
<evidence type="ECO:0000313" key="30">
    <source>
        <dbReference type="Proteomes" id="UP000504628"/>
    </source>
</evidence>
<keyword evidence="4" id="KW-0808">Transferase</keyword>
<dbReference type="InterPro" id="IPR002717">
    <property type="entry name" value="HAT_MYST-type"/>
</dbReference>
<feature type="region of interest" description="Disordered" evidence="28">
    <location>
        <begin position="69"/>
        <end position="96"/>
    </location>
</feature>
<dbReference type="PANTHER" id="PTHR10615">
    <property type="entry name" value="HISTONE ACETYLTRANSFERASE"/>
    <property type="match status" value="1"/>
</dbReference>
<dbReference type="Gene3D" id="1.10.10.10">
    <property type="entry name" value="Winged helix-like DNA-binding domain superfamily/Winged helix DNA-binding domain"/>
    <property type="match status" value="1"/>
</dbReference>